<feature type="transmembrane region" description="Helical" evidence="1">
    <location>
        <begin position="66"/>
        <end position="86"/>
    </location>
</feature>
<dbReference type="AlphaFoldDB" id="A0A1H3NPA7"/>
<keyword evidence="1" id="KW-0812">Transmembrane</keyword>
<name>A0A1H3NPA7_9PSEU</name>
<feature type="domain" description="DUF7144" evidence="2">
    <location>
        <begin position="24"/>
        <end position="134"/>
    </location>
</feature>
<feature type="transmembrane region" description="Helical" evidence="1">
    <location>
        <begin position="24"/>
        <end position="46"/>
    </location>
</feature>
<evidence type="ECO:0000313" key="4">
    <source>
        <dbReference type="Proteomes" id="UP000199529"/>
    </source>
</evidence>
<protein>
    <recommendedName>
        <fullName evidence="2">DUF7144 domain-containing protein</fullName>
    </recommendedName>
</protein>
<dbReference type="Proteomes" id="UP000199529">
    <property type="component" value="Unassembled WGS sequence"/>
</dbReference>
<proteinExistence type="predicted"/>
<evidence type="ECO:0000313" key="3">
    <source>
        <dbReference type="EMBL" id="SDY90628.1"/>
    </source>
</evidence>
<dbReference type="Pfam" id="PF23636">
    <property type="entry name" value="DUF7144"/>
    <property type="match status" value="1"/>
</dbReference>
<evidence type="ECO:0000256" key="1">
    <source>
        <dbReference type="SAM" id="Phobius"/>
    </source>
</evidence>
<keyword evidence="1" id="KW-1133">Transmembrane helix</keyword>
<sequence>MAHAGHGGVHYPSARESWAGGVELFAAVMMIIIGFFHVIVGLAAILRSSYYAVTPDYAFTINVTTWGWVHMVLGVLVGATGIALTAGQSWARVVGLIIAGLSALGNFLFIPYAPVWSLLIIVIDVAVIWALAVDLREQPARRTVPDD</sequence>
<dbReference type="EMBL" id="FNOK01000038">
    <property type="protein sequence ID" value="SDY90628.1"/>
    <property type="molecule type" value="Genomic_DNA"/>
</dbReference>
<organism evidence="3 4">
    <name type="scientific">Saccharopolyspora shandongensis</name>
    <dbReference type="NCBI Taxonomy" id="418495"/>
    <lineage>
        <taxon>Bacteria</taxon>
        <taxon>Bacillati</taxon>
        <taxon>Actinomycetota</taxon>
        <taxon>Actinomycetes</taxon>
        <taxon>Pseudonocardiales</taxon>
        <taxon>Pseudonocardiaceae</taxon>
        <taxon>Saccharopolyspora</taxon>
    </lineage>
</organism>
<keyword evidence="1" id="KW-0472">Membrane</keyword>
<reference evidence="4" key="1">
    <citation type="submission" date="2016-10" db="EMBL/GenBank/DDBJ databases">
        <authorList>
            <person name="Varghese N."/>
            <person name="Submissions S."/>
        </authorList>
    </citation>
    <scope>NUCLEOTIDE SEQUENCE [LARGE SCALE GENOMIC DNA]</scope>
    <source>
        <strain evidence="4">CGMCC 4.3530</strain>
    </source>
</reference>
<accession>A0A1H3NPA7</accession>
<evidence type="ECO:0000259" key="2">
    <source>
        <dbReference type="Pfam" id="PF23636"/>
    </source>
</evidence>
<dbReference type="InterPro" id="IPR055568">
    <property type="entry name" value="DUF7144"/>
</dbReference>
<feature type="transmembrane region" description="Helical" evidence="1">
    <location>
        <begin position="93"/>
        <end position="110"/>
    </location>
</feature>
<dbReference type="STRING" id="418495.SAMN05216215_103887"/>
<feature type="transmembrane region" description="Helical" evidence="1">
    <location>
        <begin position="116"/>
        <end position="133"/>
    </location>
</feature>
<dbReference type="RefSeq" id="WP_093272534.1">
    <property type="nucleotide sequence ID" value="NZ_FNOK01000038.1"/>
</dbReference>
<dbReference type="OrthoDB" id="4482242at2"/>
<gene>
    <name evidence="3" type="ORF">SAMN05216215_103887</name>
</gene>
<keyword evidence="4" id="KW-1185">Reference proteome</keyword>